<evidence type="ECO:0000256" key="1">
    <source>
        <dbReference type="SAM" id="MobiDB-lite"/>
    </source>
</evidence>
<comment type="caution">
    <text evidence="3">The sequence shown here is derived from an EMBL/GenBank/DDBJ whole genome shotgun (WGS) entry which is preliminary data.</text>
</comment>
<organism evidence="3 4">
    <name type="scientific">Pseudonocardia halophobica</name>
    <dbReference type="NCBI Taxonomy" id="29401"/>
    <lineage>
        <taxon>Bacteria</taxon>
        <taxon>Bacillati</taxon>
        <taxon>Actinomycetota</taxon>
        <taxon>Actinomycetes</taxon>
        <taxon>Pseudonocardiales</taxon>
        <taxon>Pseudonocardiaceae</taxon>
        <taxon>Pseudonocardia</taxon>
    </lineage>
</organism>
<dbReference type="Pfam" id="PF13452">
    <property type="entry name" value="FAS1_DH_region"/>
    <property type="match status" value="1"/>
</dbReference>
<keyword evidence="4" id="KW-1185">Reference proteome</keyword>
<dbReference type="Gene3D" id="3.10.129.10">
    <property type="entry name" value="Hotdog Thioesterase"/>
    <property type="match status" value="1"/>
</dbReference>
<evidence type="ECO:0000313" key="3">
    <source>
        <dbReference type="EMBL" id="GLL10539.1"/>
    </source>
</evidence>
<dbReference type="RefSeq" id="WP_037040965.1">
    <property type="nucleotide sequence ID" value="NZ_BAAAUZ010000002.1"/>
</dbReference>
<protein>
    <recommendedName>
        <fullName evidence="2">FAS1-like dehydratase domain-containing protein</fullName>
    </recommendedName>
</protein>
<dbReference type="EMBL" id="BSFQ01000005">
    <property type="protein sequence ID" value="GLL10539.1"/>
    <property type="molecule type" value="Genomic_DNA"/>
</dbReference>
<dbReference type="AlphaFoldDB" id="A0A9W6L3R4"/>
<evidence type="ECO:0000313" key="4">
    <source>
        <dbReference type="Proteomes" id="UP001143463"/>
    </source>
</evidence>
<sequence>MARSLHLPVDFGHVLMFRRAVGYPDDGVLDSADPPAPPPTFVASSAHFDADYPLRPRAGAPWPPGNRGGASSGEESNSRMLHAEQHYDFHRQPRVGEVLTAEIRDGATWTKEGRQGTMQFAEILTEFRDEAGEPVVTSRAVRVTLPPQGQS</sequence>
<reference evidence="3" key="2">
    <citation type="submission" date="2023-01" db="EMBL/GenBank/DDBJ databases">
        <authorList>
            <person name="Sun Q."/>
            <person name="Evtushenko L."/>
        </authorList>
    </citation>
    <scope>NUCLEOTIDE SEQUENCE</scope>
    <source>
        <strain evidence="3">VKM Ac-1069</strain>
    </source>
</reference>
<dbReference type="InterPro" id="IPR039569">
    <property type="entry name" value="FAS1-like_DH_region"/>
</dbReference>
<dbReference type="Proteomes" id="UP001143463">
    <property type="component" value="Unassembled WGS sequence"/>
</dbReference>
<dbReference type="SUPFAM" id="SSF54637">
    <property type="entry name" value="Thioesterase/thiol ester dehydrase-isomerase"/>
    <property type="match status" value="1"/>
</dbReference>
<feature type="domain" description="FAS1-like dehydratase" evidence="2">
    <location>
        <begin position="9"/>
        <end position="137"/>
    </location>
</feature>
<feature type="region of interest" description="Disordered" evidence="1">
    <location>
        <begin position="28"/>
        <end position="79"/>
    </location>
</feature>
<dbReference type="InterPro" id="IPR029069">
    <property type="entry name" value="HotDog_dom_sf"/>
</dbReference>
<proteinExistence type="predicted"/>
<name>A0A9W6L3R4_9PSEU</name>
<reference evidence="3" key="1">
    <citation type="journal article" date="2014" name="Int. J. Syst. Evol. Microbiol.">
        <title>Complete genome sequence of Corynebacterium casei LMG S-19264T (=DSM 44701T), isolated from a smear-ripened cheese.</title>
        <authorList>
            <consortium name="US DOE Joint Genome Institute (JGI-PGF)"/>
            <person name="Walter F."/>
            <person name="Albersmeier A."/>
            <person name="Kalinowski J."/>
            <person name="Ruckert C."/>
        </authorList>
    </citation>
    <scope>NUCLEOTIDE SEQUENCE</scope>
    <source>
        <strain evidence="3">VKM Ac-1069</strain>
    </source>
</reference>
<gene>
    <name evidence="3" type="ORF">GCM10017577_16790</name>
</gene>
<accession>A0A9W6L3R4</accession>
<evidence type="ECO:0000259" key="2">
    <source>
        <dbReference type="Pfam" id="PF13452"/>
    </source>
</evidence>